<comment type="caution">
    <text evidence="7">The sequence shown here is derived from an EMBL/GenBank/DDBJ whole genome shotgun (WGS) entry which is preliminary data.</text>
</comment>
<dbReference type="GO" id="GO:0005730">
    <property type="term" value="C:nucleolus"/>
    <property type="evidence" value="ECO:0007669"/>
    <property type="project" value="TreeGrafter"/>
</dbReference>
<keyword evidence="8" id="KW-1185">Reference proteome</keyword>
<comment type="subcellular location">
    <subcellularLocation>
        <location evidence="1">Nucleus</location>
    </subcellularLocation>
</comment>
<evidence type="ECO:0000259" key="5">
    <source>
        <dbReference type="Pfam" id="PF04935"/>
    </source>
</evidence>
<reference evidence="7" key="1">
    <citation type="submission" date="2021-08" db="EMBL/GenBank/DDBJ databases">
        <title>WGS assembly of Ceratopteris richardii.</title>
        <authorList>
            <person name="Marchant D.B."/>
            <person name="Chen G."/>
            <person name="Jenkins J."/>
            <person name="Shu S."/>
            <person name="Leebens-Mack J."/>
            <person name="Grimwood J."/>
            <person name="Schmutz J."/>
            <person name="Soltis P."/>
            <person name="Soltis D."/>
            <person name="Chen Z.-H."/>
        </authorList>
    </citation>
    <scope>NUCLEOTIDE SEQUENCE</scope>
    <source>
        <strain evidence="7">Whitten #5841</strain>
        <tissue evidence="7">Leaf</tissue>
    </source>
</reference>
<dbReference type="PANTHER" id="PTHR14369:SF0">
    <property type="entry name" value="SURFEIT LOCUS PROTEIN 6"/>
    <property type="match status" value="1"/>
</dbReference>
<evidence type="ECO:0000259" key="6">
    <source>
        <dbReference type="Pfam" id="PF15459"/>
    </source>
</evidence>
<accession>A0A8T2SDJ0</accession>
<dbReference type="GO" id="GO:0042273">
    <property type="term" value="P:ribosomal large subunit biogenesis"/>
    <property type="evidence" value="ECO:0007669"/>
    <property type="project" value="TreeGrafter"/>
</dbReference>
<dbReference type="PANTHER" id="PTHR14369">
    <property type="entry name" value="SURFEIT LOCUS PROTEIN 6"/>
    <property type="match status" value="1"/>
</dbReference>
<feature type="compositionally biased region" description="Polar residues" evidence="4">
    <location>
        <begin position="72"/>
        <end position="82"/>
    </location>
</feature>
<dbReference type="GO" id="GO:0042274">
    <property type="term" value="P:ribosomal small subunit biogenesis"/>
    <property type="evidence" value="ECO:0007669"/>
    <property type="project" value="TreeGrafter"/>
</dbReference>
<dbReference type="Pfam" id="PF15459">
    <property type="entry name" value="RRP14"/>
    <property type="match status" value="1"/>
</dbReference>
<dbReference type="OrthoDB" id="444809at2759"/>
<dbReference type="OMA" id="QKKRTDN"/>
<feature type="compositionally biased region" description="Polar residues" evidence="4">
    <location>
        <begin position="99"/>
        <end position="110"/>
    </location>
</feature>
<dbReference type="EMBL" id="CM035426">
    <property type="protein sequence ID" value="KAH7316102.1"/>
    <property type="molecule type" value="Genomic_DNA"/>
</dbReference>
<protein>
    <recommendedName>
        <fullName evidence="9">Surfeit locus protein 6</fullName>
    </recommendedName>
</protein>
<keyword evidence="3" id="KW-0539">Nucleus</keyword>
<proteinExistence type="inferred from homology"/>
<organism evidence="7 8">
    <name type="scientific">Ceratopteris richardii</name>
    <name type="common">Triangle waterfern</name>
    <dbReference type="NCBI Taxonomy" id="49495"/>
    <lineage>
        <taxon>Eukaryota</taxon>
        <taxon>Viridiplantae</taxon>
        <taxon>Streptophyta</taxon>
        <taxon>Embryophyta</taxon>
        <taxon>Tracheophyta</taxon>
        <taxon>Polypodiopsida</taxon>
        <taxon>Polypodiidae</taxon>
        <taxon>Polypodiales</taxon>
        <taxon>Pteridineae</taxon>
        <taxon>Pteridaceae</taxon>
        <taxon>Parkerioideae</taxon>
        <taxon>Ceratopteris</taxon>
    </lineage>
</organism>
<dbReference type="GO" id="GO:0003723">
    <property type="term" value="F:RNA binding"/>
    <property type="evidence" value="ECO:0007669"/>
    <property type="project" value="TreeGrafter"/>
</dbReference>
<dbReference type="Pfam" id="PF04935">
    <property type="entry name" value="SURF6"/>
    <property type="match status" value="1"/>
</dbReference>
<feature type="domain" description="Ribosomal RNA-processing protein 14/surfeit locus protein 6 C-terminal" evidence="5">
    <location>
        <begin position="126"/>
        <end position="327"/>
    </location>
</feature>
<feature type="region of interest" description="Disordered" evidence="4">
    <location>
        <begin position="127"/>
        <end position="180"/>
    </location>
</feature>
<dbReference type="EMBL" id="CM035426">
    <property type="protein sequence ID" value="KAH7316099.1"/>
    <property type="molecule type" value="Genomic_DNA"/>
</dbReference>
<evidence type="ECO:0000256" key="1">
    <source>
        <dbReference type="ARBA" id="ARBA00004123"/>
    </source>
</evidence>
<feature type="compositionally biased region" description="Basic and acidic residues" evidence="4">
    <location>
        <begin position="59"/>
        <end position="71"/>
    </location>
</feature>
<feature type="domain" description="Ribosomal RNA-processing protein 14 N-terminal" evidence="6">
    <location>
        <begin position="9"/>
        <end position="70"/>
    </location>
</feature>
<comment type="similarity">
    <text evidence="2">Belongs to the SURF6 family.</text>
</comment>
<dbReference type="InterPro" id="IPR007019">
    <property type="entry name" value="SURF6"/>
</dbReference>
<dbReference type="Proteomes" id="UP000825935">
    <property type="component" value="Chromosome 21"/>
</dbReference>
<feature type="region of interest" description="Disordered" evidence="4">
    <location>
        <begin position="59"/>
        <end position="112"/>
    </location>
</feature>
<evidence type="ECO:0000256" key="4">
    <source>
        <dbReference type="SAM" id="MobiDB-lite"/>
    </source>
</evidence>
<feature type="compositionally biased region" description="Basic and acidic residues" evidence="4">
    <location>
        <begin position="85"/>
        <end position="95"/>
    </location>
</feature>
<dbReference type="InterPro" id="IPR029190">
    <property type="entry name" value="Rrp14/SURF6_C"/>
</dbReference>
<dbReference type="InterPro" id="IPR029188">
    <property type="entry name" value="Rrp14_N"/>
</dbReference>
<dbReference type="EMBL" id="CM035426">
    <property type="protein sequence ID" value="KAH7316103.1"/>
    <property type="molecule type" value="Genomic_DNA"/>
</dbReference>
<name>A0A8T2SDJ0_CERRI</name>
<dbReference type="AlphaFoldDB" id="A0A8T2SDJ0"/>
<evidence type="ECO:0000313" key="7">
    <source>
        <dbReference type="EMBL" id="KAH7316100.1"/>
    </source>
</evidence>
<evidence type="ECO:0000256" key="2">
    <source>
        <dbReference type="ARBA" id="ARBA00005904"/>
    </source>
</evidence>
<sequence length="349" mass="40414">MDDAELQSRVHEHRLFFDKLVDLIPAKFYISKDEEENTWHYGMSKAQRAAAKQATRENLKKAKRDRLDPDKFTSTLDLLQQRSEASSKTEAKAADASENGNAQVQGNRATTYEELRERLRKRMEELRAKRNADAAAATARKARNWKDEKKKQNARSQKRSIGVAAQHTTTQPAETHKKQKLAHVGGMAENVEKEIGDKNNTFEFGRVKMGLGSEVNGQSKKRRRESKEKLLVKATKLQQQMQDPENGEDVRLKHTWNAALSRSSGEKVYDDPGLLKQSVKREKLKRQKSSKKWGQRKETVNQLIDAKQQTRQEHIKERKQQKLERKMAKREKKLLRPGFEGRRETFINE</sequence>
<feature type="region of interest" description="Disordered" evidence="4">
    <location>
        <begin position="279"/>
        <end position="328"/>
    </location>
</feature>
<feature type="compositionally biased region" description="Basic residues" evidence="4">
    <location>
        <begin position="282"/>
        <end position="294"/>
    </location>
</feature>
<dbReference type="GO" id="GO:0003677">
    <property type="term" value="F:DNA binding"/>
    <property type="evidence" value="ECO:0007669"/>
    <property type="project" value="TreeGrafter"/>
</dbReference>
<evidence type="ECO:0000313" key="8">
    <source>
        <dbReference type="Proteomes" id="UP000825935"/>
    </source>
</evidence>
<feature type="compositionally biased region" description="Basic and acidic residues" evidence="4">
    <location>
        <begin position="308"/>
        <end position="326"/>
    </location>
</feature>
<evidence type="ECO:0000256" key="3">
    <source>
        <dbReference type="ARBA" id="ARBA00023242"/>
    </source>
</evidence>
<evidence type="ECO:0008006" key="9">
    <source>
        <dbReference type="Google" id="ProtNLM"/>
    </source>
</evidence>
<gene>
    <name evidence="7" type="ORF">KP509_21G078600</name>
</gene>
<dbReference type="EMBL" id="CM035426">
    <property type="protein sequence ID" value="KAH7316100.1"/>
    <property type="molecule type" value="Genomic_DNA"/>
</dbReference>